<dbReference type="RefSeq" id="WP_184788080.1">
    <property type="nucleotide sequence ID" value="NZ_BONT01000006.1"/>
</dbReference>
<dbReference type="SUPFAM" id="SSF51735">
    <property type="entry name" value="NAD(P)-binding Rossmann-fold domains"/>
    <property type="match status" value="1"/>
</dbReference>
<dbReference type="InterPro" id="IPR046826">
    <property type="entry name" value="PDH_N"/>
</dbReference>
<evidence type="ECO:0000256" key="2">
    <source>
        <dbReference type="ARBA" id="ARBA00023002"/>
    </source>
</evidence>
<dbReference type="Pfam" id="PF20463">
    <property type="entry name" value="PDH_C"/>
    <property type="match status" value="1"/>
</dbReference>
<dbReference type="AlphaFoldDB" id="A0A841FD60"/>
<dbReference type="GO" id="GO:0070403">
    <property type="term" value="F:NAD+ binding"/>
    <property type="evidence" value="ECO:0007669"/>
    <property type="project" value="InterPro"/>
</dbReference>
<dbReference type="Gene3D" id="3.40.50.720">
    <property type="entry name" value="NAD(P)-binding Rossmann-like Domain"/>
    <property type="match status" value="1"/>
</dbReference>
<dbReference type="InterPro" id="IPR003099">
    <property type="entry name" value="Prephen_DH"/>
</dbReference>
<dbReference type="InterPro" id="IPR050812">
    <property type="entry name" value="Preph/Arog_dehydrog"/>
</dbReference>
<dbReference type="EC" id="1.3.1.12" evidence="4"/>
<dbReference type="InterPro" id="IPR036291">
    <property type="entry name" value="NAD(P)-bd_dom_sf"/>
</dbReference>
<evidence type="ECO:0000259" key="3">
    <source>
        <dbReference type="PROSITE" id="PS51176"/>
    </source>
</evidence>
<protein>
    <submittedName>
        <fullName evidence="4">Prephenate dehydrogenase</fullName>
        <ecNumber evidence="4">1.3.1.12</ecNumber>
    </submittedName>
</protein>
<keyword evidence="5" id="KW-1185">Reference proteome</keyword>
<sequence length="309" mass="32615">MRIGVIGLGLIGGSLLRALHAAGHEATGYDTDRTTRLAAVASGLRTVDSLDTWRVDVTVLAVPLPALGAVMPALDGYDGLITDVVSVKTPLRDLLAGRRFVGGHPMAGKETSGFEHSDADLFTHRVWALCLDEETSLDDWLELARLYTAMGARVVPTTAAEHDAAVAAVSHVPHLLAAALVEAAGDPLPRALAASSFRDGTRVALTRPELVAAMAGGNAAAVRAALDRTLASLKEARAALDADDPAAAVEAWFTPAWRGRRDWPSTPGPAQTTLVDRERLLELGRAGGWVHSFDDDRHITVMRPAATVP</sequence>
<organism evidence="4 5">
    <name type="scientific">Phytomonospora endophytica</name>
    <dbReference type="NCBI Taxonomy" id="714109"/>
    <lineage>
        <taxon>Bacteria</taxon>
        <taxon>Bacillati</taxon>
        <taxon>Actinomycetota</taxon>
        <taxon>Actinomycetes</taxon>
        <taxon>Micromonosporales</taxon>
        <taxon>Micromonosporaceae</taxon>
        <taxon>Phytomonospora</taxon>
    </lineage>
</organism>
<dbReference type="InterPro" id="IPR046825">
    <property type="entry name" value="PDH_C"/>
</dbReference>
<dbReference type="GO" id="GO:0006571">
    <property type="term" value="P:tyrosine biosynthetic process"/>
    <property type="evidence" value="ECO:0007669"/>
    <property type="project" value="InterPro"/>
</dbReference>
<dbReference type="SUPFAM" id="SSF48179">
    <property type="entry name" value="6-phosphogluconate dehydrogenase C-terminal domain-like"/>
    <property type="match status" value="1"/>
</dbReference>
<dbReference type="PANTHER" id="PTHR21363:SF0">
    <property type="entry name" value="PREPHENATE DEHYDROGENASE [NADP(+)]"/>
    <property type="match status" value="1"/>
</dbReference>
<gene>
    <name evidence="4" type="ORF">HNR73_003078</name>
</gene>
<name>A0A841FD60_9ACTN</name>
<comment type="similarity">
    <text evidence="1">Belongs to the prephenate/arogenate dehydrogenase family.</text>
</comment>
<accession>A0A841FD60</accession>
<dbReference type="Gene3D" id="1.10.3660.10">
    <property type="entry name" value="6-phosphogluconate dehydrogenase C-terminal like domain"/>
    <property type="match status" value="1"/>
</dbReference>
<dbReference type="EMBL" id="JACHGT010000006">
    <property type="protein sequence ID" value="MBB6035221.1"/>
    <property type="molecule type" value="Genomic_DNA"/>
</dbReference>
<reference evidence="4 5" key="1">
    <citation type="submission" date="2020-08" db="EMBL/GenBank/DDBJ databases">
        <title>Genomic Encyclopedia of Type Strains, Phase IV (KMG-IV): sequencing the most valuable type-strain genomes for metagenomic binning, comparative biology and taxonomic classification.</title>
        <authorList>
            <person name="Goeker M."/>
        </authorList>
    </citation>
    <scope>NUCLEOTIDE SEQUENCE [LARGE SCALE GENOMIC DNA]</scope>
    <source>
        <strain evidence="4 5">YIM 65646</strain>
    </source>
</reference>
<dbReference type="Pfam" id="PF02153">
    <property type="entry name" value="PDH_N"/>
    <property type="match status" value="1"/>
</dbReference>
<keyword evidence="2 4" id="KW-0560">Oxidoreductase</keyword>
<dbReference type="GO" id="GO:0004665">
    <property type="term" value="F:prephenate dehydrogenase (NADP+) activity"/>
    <property type="evidence" value="ECO:0007669"/>
    <property type="project" value="InterPro"/>
</dbReference>
<proteinExistence type="inferred from homology"/>
<evidence type="ECO:0000256" key="1">
    <source>
        <dbReference type="ARBA" id="ARBA00007964"/>
    </source>
</evidence>
<dbReference type="PANTHER" id="PTHR21363">
    <property type="entry name" value="PREPHENATE DEHYDROGENASE"/>
    <property type="match status" value="1"/>
</dbReference>
<evidence type="ECO:0000313" key="4">
    <source>
        <dbReference type="EMBL" id="MBB6035221.1"/>
    </source>
</evidence>
<dbReference type="PROSITE" id="PS51176">
    <property type="entry name" value="PDH_ADH"/>
    <property type="match status" value="1"/>
</dbReference>
<dbReference type="Proteomes" id="UP000548476">
    <property type="component" value="Unassembled WGS sequence"/>
</dbReference>
<dbReference type="InterPro" id="IPR008927">
    <property type="entry name" value="6-PGluconate_DH-like_C_sf"/>
</dbReference>
<comment type="caution">
    <text evidence="4">The sequence shown here is derived from an EMBL/GenBank/DDBJ whole genome shotgun (WGS) entry which is preliminary data.</text>
</comment>
<evidence type="ECO:0000313" key="5">
    <source>
        <dbReference type="Proteomes" id="UP000548476"/>
    </source>
</evidence>
<feature type="domain" description="Prephenate/arogenate dehydrogenase" evidence="3">
    <location>
        <begin position="1"/>
        <end position="271"/>
    </location>
</feature>
<dbReference type="GO" id="GO:0008977">
    <property type="term" value="F:prephenate dehydrogenase (NAD+) activity"/>
    <property type="evidence" value="ECO:0007669"/>
    <property type="project" value="UniProtKB-EC"/>
</dbReference>